<organism evidence="1 2">
    <name type="scientific">Helicobacter acinonychis (strain Sheeba)</name>
    <dbReference type="NCBI Taxonomy" id="382638"/>
    <lineage>
        <taxon>Bacteria</taxon>
        <taxon>Pseudomonadati</taxon>
        <taxon>Campylobacterota</taxon>
        <taxon>Epsilonproteobacteria</taxon>
        <taxon>Campylobacterales</taxon>
        <taxon>Helicobacteraceae</taxon>
        <taxon>Helicobacter</taxon>
    </lineage>
</organism>
<dbReference type="Proteomes" id="UP000000775">
    <property type="component" value="Chromosome"/>
</dbReference>
<dbReference type="AlphaFoldDB" id="Q17WV9"/>
<sequence length="105" mass="12691">MMQITVMKKNIEKIIETYKQLEQCFKKQKYNPTKTLITKIMLGIFGNVCTFDTYFCETFKKLYKDHKELKCSFTTFNKTALLCIKDFYKNHKEIIDGVKYRNDRF</sequence>
<accession>Q17WV9</accession>
<reference evidence="1 2" key="1">
    <citation type="journal article" date="2006" name="PLoS Genet.">
        <title>Who ate whom? Adaptive Helicobacter genomic changes that accompanied a host jump from early humans to large felines.</title>
        <authorList>
            <person name="Eppinger M."/>
            <person name="Baar C."/>
            <person name="Linz B."/>
            <person name="Raddatz G."/>
            <person name="Lanz C."/>
            <person name="Keller H."/>
            <person name="Morelli G."/>
            <person name="Gressmann H."/>
            <person name="Achtman M."/>
            <person name="Schuster S.C."/>
        </authorList>
    </citation>
    <scope>NUCLEOTIDE SEQUENCE [LARGE SCALE GENOMIC DNA]</scope>
    <source>
        <strain evidence="1 2">Sheeba</strain>
    </source>
</reference>
<gene>
    <name evidence="1" type="ordered locus">Hac_1103</name>
</gene>
<dbReference type="EMBL" id="AM260522">
    <property type="protein sequence ID" value="CAJ99867.1"/>
    <property type="molecule type" value="Genomic_DNA"/>
</dbReference>
<dbReference type="KEGG" id="hac:Hac_1103"/>
<protein>
    <submittedName>
        <fullName evidence="1">Uncharacterized protein</fullName>
    </submittedName>
</protein>
<keyword evidence="2" id="KW-1185">Reference proteome</keyword>
<evidence type="ECO:0000313" key="1">
    <source>
        <dbReference type="EMBL" id="CAJ99867.1"/>
    </source>
</evidence>
<dbReference type="HOGENOM" id="CLU_2232794_0_0_7"/>
<proteinExistence type="predicted"/>
<evidence type="ECO:0000313" key="2">
    <source>
        <dbReference type="Proteomes" id="UP000000775"/>
    </source>
</evidence>
<dbReference type="STRING" id="382638.Hac_1103"/>
<name>Q17WV9_HELAH</name>